<dbReference type="PRINTS" id="PR00598">
    <property type="entry name" value="HTHMARR"/>
</dbReference>
<dbReference type="InterPro" id="IPR036390">
    <property type="entry name" value="WH_DNA-bd_sf"/>
</dbReference>
<evidence type="ECO:0000256" key="1">
    <source>
        <dbReference type="ARBA" id="ARBA00023015"/>
    </source>
</evidence>
<keyword evidence="6" id="KW-1185">Reference proteome</keyword>
<dbReference type="PROSITE" id="PS01117">
    <property type="entry name" value="HTH_MARR_1"/>
    <property type="match status" value="1"/>
</dbReference>
<dbReference type="PANTHER" id="PTHR42756:SF1">
    <property type="entry name" value="TRANSCRIPTIONAL REPRESSOR OF EMRAB OPERON"/>
    <property type="match status" value="1"/>
</dbReference>
<feature type="domain" description="HTH marR-type" evidence="4">
    <location>
        <begin position="22"/>
        <end position="154"/>
    </location>
</feature>
<keyword evidence="3" id="KW-0804">Transcription</keyword>
<evidence type="ECO:0000256" key="2">
    <source>
        <dbReference type="ARBA" id="ARBA00023125"/>
    </source>
</evidence>
<dbReference type="PANTHER" id="PTHR42756">
    <property type="entry name" value="TRANSCRIPTIONAL REGULATOR, MARR"/>
    <property type="match status" value="1"/>
</dbReference>
<dbReference type="InterPro" id="IPR023187">
    <property type="entry name" value="Tscrpt_reg_MarR-type_CS"/>
</dbReference>
<organism evidence="5 6">
    <name type="scientific">Paraburkholderia ultramafica</name>
    <dbReference type="NCBI Taxonomy" id="1544867"/>
    <lineage>
        <taxon>Bacteria</taxon>
        <taxon>Pseudomonadati</taxon>
        <taxon>Pseudomonadota</taxon>
        <taxon>Betaproteobacteria</taxon>
        <taxon>Burkholderiales</taxon>
        <taxon>Burkholderiaceae</taxon>
        <taxon>Paraburkholderia</taxon>
    </lineage>
</organism>
<keyword evidence="2" id="KW-0238">DNA-binding</keyword>
<dbReference type="Pfam" id="PF12802">
    <property type="entry name" value="MarR_2"/>
    <property type="match status" value="1"/>
</dbReference>
<reference evidence="5 6" key="1">
    <citation type="submission" date="2020-04" db="EMBL/GenBank/DDBJ databases">
        <authorList>
            <person name="De Canck E."/>
        </authorList>
    </citation>
    <scope>NUCLEOTIDE SEQUENCE [LARGE SCALE GENOMIC DNA]</scope>
    <source>
        <strain evidence="5 6">LMG 28614</strain>
    </source>
</reference>
<dbReference type="InterPro" id="IPR036388">
    <property type="entry name" value="WH-like_DNA-bd_sf"/>
</dbReference>
<dbReference type="Proteomes" id="UP000494365">
    <property type="component" value="Unassembled WGS sequence"/>
</dbReference>
<dbReference type="SMART" id="SM00347">
    <property type="entry name" value="HTH_MARR"/>
    <property type="match status" value="1"/>
</dbReference>
<keyword evidence="1" id="KW-0805">Transcription regulation</keyword>
<evidence type="ECO:0000313" key="6">
    <source>
        <dbReference type="Proteomes" id="UP000494365"/>
    </source>
</evidence>
<evidence type="ECO:0000313" key="5">
    <source>
        <dbReference type="EMBL" id="CAB3788984.1"/>
    </source>
</evidence>
<dbReference type="GO" id="GO:0003677">
    <property type="term" value="F:DNA binding"/>
    <property type="evidence" value="ECO:0007669"/>
    <property type="project" value="UniProtKB-KW"/>
</dbReference>
<proteinExistence type="predicted"/>
<protein>
    <submittedName>
        <fullName evidence="5">Multiple antibiotic resistance protein MarR</fullName>
    </submittedName>
</protein>
<accession>A0A6S7BHT8</accession>
<evidence type="ECO:0000256" key="3">
    <source>
        <dbReference type="ARBA" id="ARBA00023163"/>
    </source>
</evidence>
<sequence length="155" mass="17478">MVRSWVGESAVKHYTKETFNPTESVYFAIDRVRNRLLSQIDTALRGLGVTSRQMGILHLLGRGVADTPFELARRLDMDTSAMTRVLDRLETGGLLIRSRNTDDRRIVNLVLTKKGEEVVARIPEIAPAILSAQVKEFTESELNELRRLLGKFLVA</sequence>
<gene>
    <name evidence="5" type="primary">marR_2</name>
    <name evidence="5" type="ORF">LMG28614_02800</name>
</gene>
<dbReference type="AlphaFoldDB" id="A0A6S7BHT8"/>
<dbReference type="Gene3D" id="1.10.10.10">
    <property type="entry name" value="Winged helix-like DNA-binding domain superfamily/Winged helix DNA-binding domain"/>
    <property type="match status" value="1"/>
</dbReference>
<evidence type="ECO:0000259" key="4">
    <source>
        <dbReference type="PROSITE" id="PS50995"/>
    </source>
</evidence>
<dbReference type="PROSITE" id="PS50995">
    <property type="entry name" value="HTH_MARR_2"/>
    <property type="match status" value="1"/>
</dbReference>
<dbReference type="GO" id="GO:0003700">
    <property type="term" value="F:DNA-binding transcription factor activity"/>
    <property type="evidence" value="ECO:0007669"/>
    <property type="project" value="InterPro"/>
</dbReference>
<dbReference type="InterPro" id="IPR000835">
    <property type="entry name" value="HTH_MarR-typ"/>
</dbReference>
<dbReference type="SUPFAM" id="SSF46785">
    <property type="entry name" value="Winged helix' DNA-binding domain"/>
    <property type="match status" value="1"/>
</dbReference>
<name>A0A6S7BHT8_9BURK</name>
<dbReference type="EMBL" id="CADIKK010000011">
    <property type="protein sequence ID" value="CAB3788984.1"/>
    <property type="molecule type" value="Genomic_DNA"/>
</dbReference>